<name>A0ACC0CG77_CATRO</name>
<accession>A0ACC0CG77</accession>
<organism evidence="1 2">
    <name type="scientific">Catharanthus roseus</name>
    <name type="common">Madagascar periwinkle</name>
    <name type="synonym">Vinca rosea</name>
    <dbReference type="NCBI Taxonomy" id="4058"/>
    <lineage>
        <taxon>Eukaryota</taxon>
        <taxon>Viridiplantae</taxon>
        <taxon>Streptophyta</taxon>
        <taxon>Embryophyta</taxon>
        <taxon>Tracheophyta</taxon>
        <taxon>Spermatophyta</taxon>
        <taxon>Magnoliopsida</taxon>
        <taxon>eudicotyledons</taxon>
        <taxon>Gunneridae</taxon>
        <taxon>Pentapetalae</taxon>
        <taxon>asterids</taxon>
        <taxon>lamiids</taxon>
        <taxon>Gentianales</taxon>
        <taxon>Apocynaceae</taxon>
        <taxon>Rauvolfioideae</taxon>
        <taxon>Vinceae</taxon>
        <taxon>Catharanthinae</taxon>
        <taxon>Catharanthus</taxon>
    </lineage>
</organism>
<reference evidence="2" key="1">
    <citation type="journal article" date="2023" name="Nat. Plants">
        <title>Single-cell RNA sequencing provides a high-resolution roadmap for understanding the multicellular compartmentation of specialized metabolism.</title>
        <authorList>
            <person name="Sun S."/>
            <person name="Shen X."/>
            <person name="Li Y."/>
            <person name="Li Y."/>
            <person name="Wang S."/>
            <person name="Li R."/>
            <person name="Zhang H."/>
            <person name="Shen G."/>
            <person name="Guo B."/>
            <person name="Wei J."/>
            <person name="Xu J."/>
            <person name="St-Pierre B."/>
            <person name="Chen S."/>
            <person name="Sun C."/>
        </authorList>
    </citation>
    <scope>NUCLEOTIDE SEQUENCE [LARGE SCALE GENOMIC DNA]</scope>
</reference>
<evidence type="ECO:0000313" key="1">
    <source>
        <dbReference type="EMBL" id="KAI5683945.1"/>
    </source>
</evidence>
<gene>
    <name evidence="1" type="ORF">M9H77_05173</name>
</gene>
<evidence type="ECO:0000313" key="2">
    <source>
        <dbReference type="Proteomes" id="UP001060085"/>
    </source>
</evidence>
<protein>
    <submittedName>
        <fullName evidence="1">Uncharacterized protein</fullName>
    </submittedName>
</protein>
<dbReference type="EMBL" id="CM044701">
    <property type="protein sequence ID" value="KAI5683945.1"/>
    <property type="molecule type" value="Genomic_DNA"/>
</dbReference>
<keyword evidence="2" id="KW-1185">Reference proteome</keyword>
<sequence>MPYLYNLSTYTKCTKRVHNRLSVCVQSKSFSTAPVPTNQQIAHLILEQKSASQALETFRWASKLPNFTHNQSSYRALIHKLCIFRRFDIVRDLLDEMPSSIGSTPDEDIFVTIVRGLGRGHMIKQVISVLDLVSKFGKKPSLKLYNSILDVLVKEDIDIAREFYRKKMMKSGVEGDDYTYGILMKGLCLTNRIGDGFKLLQVMKTRGVRPNTVIYNTLFHALCKNGKVGRARSLMNELAEPNDVTFNILISAYCHEGNLVQALVILEKSLKGGFVPDMITVTKVLELMCNKGQVSEAVELLERVEEKGETIDVVAYNTLIKGFCRLGKVKAGSYLMKEMEMKGCLPNVETYNTLIWGYCHCKMLDSALDMFNEMKIVGINWNFITFDTLIHGLCSGGRVKDGFKILELMEETKMGSNGRISPYNSIIYGLYKENRLDEALEFLFQMKKLFPRAVDRSTQILNLCNEFNTEEAKKIYGQMTEEGGIPCAIVYAKMIHTFCQKQYIREAFELLDEMIGCGYFPVTSTTNVLISSLCRQGKVGNAKKFLEDMKGRGSLLPNSESYSPMIMEYCSKGDFQTAHFLFLQMVEDGIVPDLCSWNALVECLFRGAIWTESKNMIQKKLQSIIES</sequence>
<proteinExistence type="predicted"/>
<dbReference type="Proteomes" id="UP001060085">
    <property type="component" value="Linkage Group LG01"/>
</dbReference>
<comment type="caution">
    <text evidence="1">The sequence shown here is derived from an EMBL/GenBank/DDBJ whole genome shotgun (WGS) entry which is preliminary data.</text>
</comment>